<dbReference type="SUPFAM" id="SSF144091">
    <property type="entry name" value="Rhomboid-like"/>
    <property type="match status" value="1"/>
</dbReference>
<evidence type="ECO:0000256" key="3">
    <source>
        <dbReference type="ARBA" id="ARBA00009045"/>
    </source>
</evidence>
<comment type="subcellular location">
    <subcellularLocation>
        <location evidence="2">Membrane</location>
        <topology evidence="2">Multi-pass membrane protein</topology>
    </subcellularLocation>
</comment>
<feature type="active site" evidence="14">
    <location>
        <position position="305"/>
    </location>
</feature>
<evidence type="ECO:0000313" key="19">
    <source>
        <dbReference type="Proteomes" id="UP000694388"/>
    </source>
</evidence>
<evidence type="ECO:0000313" key="18">
    <source>
        <dbReference type="Ensembl" id="ENSEBUP00000023368.1"/>
    </source>
</evidence>
<comment type="function">
    <text evidence="11">Involved in regulated intramembrane proteolysis and the subsequent release of functional polypeptides from their membrane anchors. Known substrate: EFNB3.</text>
</comment>
<evidence type="ECO:0000256" key="16">
    <source>
        <dbReference type="SAM" id="Phobius"/>
    </source>
</evidence>
<reference evidence="18" key="1">
    <citation type="submission" date="2025-08" db="UniProtKB">
        <authorList>
            <consortium name="Ensembl"/>
        </authorList>
    </citation>
    <scope>IDENTIFICATION</scope>
</reference>
<dbReference type="InterPro" id="IPR022764">
    <property type="entry name" value="Peptidase_S54_rhomboid_dom"/>
</dbReference>
<keyword evidence="6 16" id="KW-0812">Transmembrane</keyword>
<feature type="compositionally biased region" description="Basic and acidic residues" evidence="15">
    <location>
        <begin position="1"/>
        <end position="10"/>
    </location>
</feature>
<keyword evidence="8 13" id="KW-0720">Serine protease</keyword>
<organism evidence="18 19">
    <name type="scientific">Eptatretus burgeri</name>
    <name type="common">Inshore hagfish</name>
    <dbReference type="NCBI Taxonomy" id="7764"/>
    <lineage>
        <taxon>Eukaryota</taxon>
        <taxon>Metazoa</taxon>
        <taxon>Chordata</taxon>
        <taxon>Craniata</taxon>
        <taxon>Vertebrata</taxon>
        <taxon>Cyclostomata</taxon>
        <taxon>Myxini</taxon>
        <taxon>Myxiniformes</taxon>
        <taxon>Myxinidae</taxon>
        <taxon>Eptatretinae</taxon>
        <taxon>Eptatretus</taxon>
    </lineage>
</organism>
<dbReference type="PIRSF" id="PIRSF037470">
    <property type="entry name" value="Rhomboid"/>
    <property type="match status" value="1"/>
</dbReference>
<dbReference type="FunFam" id="1.20.1540.10:FF:000007">
    <property type="entry name" value="Rhomboid like 2"/>
    <property type="match status" value="1"/>
</dbReference>
<feature type="transmembrane region" description="Helical" evidence="16">
    <location>
        <begin position="300"/>
        <end position="320"/>
    </location>
</feature>
<feature type="transmembrane region" description="Helical" evidence="16">
    <location>
        <begin position="178"/>
        <end position="202"/>
    </location>
</feature>
<proteinExistence type="inferred from homology"/>
<keyword evidence="9 16" id="KW-1133">Transmembrane helix</keyword>
<name>A0A8C4R0N3_EPTBU</name>
<dbReference type="EC" id="3.4.21.105" evidence="4 13"/>
<evidence type="ECO:0000256" key="8">
    <source>
        <dbReference type="ARBA" id="ARBA00022825"/>
    </source>
</evidence>
<dbReference type="GO" id="GO:0004252">
    <property type="term" value="F:serine-type endopeptidase activity"/>
    <property type="evidence" value="ECO:0007669"/>
    <property type="project" value="UniProtKB-UniRule"/>
</dbReference>
<feature type="region of interest" description="Disordered" evidence="15">
    <location>
        <begin position="1"/>
        <end position="36"/>
    </location>
</feature>
<evidence type="ECO:0000256" key="5">
    <source>
        <dbReference type="ARBA" id="ARBA00022670"/>
    </source>
</evidence>
<evidence type="ECO:0000256" key="4">
    <source>
        <dbReference type="ARBA" id="ARBA00013039"/>
    </source>
</evidence>
<dbReference type="Pfam" id="PF01694">
    <property type="entry name" value="Rhomboid"/>
    <property type="match status" value="1"/>
</dbReference>
<protein>
    <recommendedName>
        <fullName evidence="12 13">Rhomboid-related protein 2</fullName>
        <ecNumber evidence="4 13">3.4.21.105</ecNumber>
    </recommendedName>
</protein>
<evidence type="ECO:0000256" key="14">
    <source>
        <dbReference type="PIRSR" id="PIRSR037470-50"/>
    </source>
</evidence>
<evidence type="ECO:0000256" key="12">
    <source>
        <dbReference type="ARBA" id="ARBA00069178"/>
    </source>
</evidence>
<evidence type="ECO:0000256" key="13">
    <source>
        <dbReference type="PIRNR" id="PIRNR037470"/>
    </source>
</evidence>
<feature type="transmembrane region" description="Helical" evidence="16">
    <location>
        <begin position="128"/>
        <end position="146"/>
    </location>
</feature>
<evidence type="ECO:0000256" key="6">
    <source>
        <dbReference type="ARBA" id="ARBA00022692"/>
    </source>
</evidence>
<evidence type="ECO:0000256" key="11">
    <source>
        <dbReference type="ARBA" id="ARBA00058540"/>
    </source>
</evidence>
<dbReference type="InterPro" id="IPR051739">
    <property type="entry name" value="Rhomboid_IM_Serine_Proteases"/>
</dbReference>
<comment type="similarity">
    <text evidence="3 13">Belongs to the peptidase S54 family.</text>
</comment>
<keyword evidence="10 16" id="KW-0472">Membrane</keyword>
<dbReference type="Proteomes" id="UP000694388">
    <property type="component" value="Unplaced"/>
</dbReference>
<evidence type="ECO:0000256" key="9">
    <source>
        <dbReference type="ARBA" id="ARBA00022989"/>
    </source>
</evidence>
<evidence type="ECO:0000259" key="17">
    <source>
        <dbReference type="Pfam" id="PF01694"/>
    </source>
</evidence>
<dbReference type="Gene3D" id="1.20.1540.10">
    <property type="entry name" value="Rhomboid-like"/>
    <property type="match status" value="1"/>
</dbReference>
<dbReference type="InterPro" id="IPR035952">
    <property type="entry name" value="Rhomboid-like_sf"/>
</dbReference>
<sequence length="358" mass="40390">MTNRQPRDHSFLVQPDTAKSQPASIELPNEASNVDGKRWTSMSVKEERDMAEMLELQPVDNRDNMHPEADELVELRVEKDSRTNDGEDNSNCCPTCQSMHKFLAEWMLPDKESHGKYLERANCLPPPIFIIIISIVELGVFIYYAIWKPQKQWITLENGVWDSPFIYRPDLRQEAWRFVSYMLVHAGVQHILNNVIVQLVLGMALELVHKGHRIAIVYLSGVIAGSLGSSIFDPEIALVGASGGVYALIGGYFTNVIVNFDQMKPLFRAFRIAFILVMVISDVSLAIYRRYIIKDLAEKVSFVAHIAGGLAGLSMGYVVFSSFDKELLKDPRFWMCIAVYIACALVAVAYNLWLSPAN</sequence>
<keyword evidence="5 13" id="KW-0645">Protease</keyword>
<dbReference type="GO" id="GO:0006508">
    <property type="term" value="P:proteolysis"/>
    <property type="evidence" value="ECO:0007669"/>
    <property type="project" value="UniProtKB-KW"/>
</dbReference>
<dbReference type="PANTHER" id="PTHR45840">
    <property type="entry name" value="RHOMBOID-RELATED PROTEIN"/>
    <property type="match status" value="1"/>
</dbReference>
<feature type="transmembrane region" description="Helical" evidence="16">
    <location>
        <begin position="238"/>
        <end position="258"/>
    </location>
</feature>
<feature type="transmembrane region" description="Helical" evidence="16">
    <location>
        <begin position="332"/>
        <end position="353"/>
    </location>
</feature>
<dbReference type="GeneTree" id="ENSGT00940000159442"/>
<evidence type="ECO:0000256" key="10">
    <source>
        <dbReference type="ARBA" id="ARBA00023136"/>
    </source>
</evidence>
<dbReference type="AlphaFoldDB" id="A0A8C4R0N3"/>
<dbReference type="InterPro" id="IPR017213">
    <property type="entry name" value="Peptidase_S54_rhomboid_met"/>
</dbReference>
<accession>A0A8C4R0N3</accession>
<feature type="transmembrane region" description="Helical" evidence="16">
    <location>
        <begin position="270"/>
        <end position="288"/>
    </location>
</feature>
<comment type="catalytic activity">
    <reaction evidence="1 13">
        <text>Cleaves type-1 transmembrane domains using a catalytic dyad composed of serine and histidine that are contributed by different transmembrane domains.</text>
        <dbReference type="EC" id="3.4.21.105"/>
    </reaction>
</comment>
<keyword evidence="7 13" id="KW-0378">Hydrolase</keyword>
<dbReference type="GO" id="GO:0016020">
    <property type="term" value="C:membrane"/>
    <property type="evidence" value="ECO:0007669"/>
    <property type="project" value="UniProtKB-SubCell"/>
</dbReference>
<dbReference type="Ensembl" id="ENSEBUT00000023944.1">
    <property type="protein sequence ID" value="ENSEBUP00000023368.1"/>
    <property type="gene ID" value="ENSEBUG00000014396.1"/>
</dbReference>
<feature type="transmembrane region" description="Helical" evidence="16">
    <location>
        <begin position="214"/>
        <end position="232"/>
    </location>
</feature>
<reference evidence="18" key="2">
    <citation type="submission" date="2025-09" db="UniProtKB">
        <authorList>
            <consortium name="Ensembl"/>
        </authorList>
    </citation>
    <scope>IDENTIFICATION</scope>
</reference>
<evidence type="ECO:0000256" key="2">
    <source>
        <dbReference type="ARBA" id="ARBA00004141"/>
    </source>
</evidence>
<evidence type="ECO:0000256" key="1">
    <source>
        <dbReference type="ARBA" id="ARBA00000156"/>
    </source>
</evidence>
<dbReference type="PANTHER" id="PTHR45840:SF6">
    <property type="entry name" value="RHOMBOID-RELATED PROTEIN 2"/>
    <property type="match status" value="1"/>
</dbReference>
<feature type="active site" description="Nucleophile" evidence="14">
    <location>
        <position position="242"/>
    </location>
</feature>
<evidence type="ECO:0000256" key="15">
    <source>
        <dbReference type="SAM" id="MobiDB-lite"/>
    </source>
</evidence>
<feature type="domain" description="Peptidase S54 rhomboid" evidence="17">
    <location>
        <begin position="173"/>
        <end position="321"/>
    </location>
</feature>
<keyword evidence="19" id="KW-1185">Reference proteome</keyword>
<evidence type="ECO:0000256" key="7">
    <source>
        <dbReference type="ARBA" id="ARBA00022801"/>
    </source>
</evidence>